<evidence type="ECO:0000313" key="1">
    <source>
        <dbReference type="EMBL" id="KKL88269.1"/>
    </source>
</evidence>
<protein>
    <recommendedName>
        <fullName evidence="2">Exonuclease domain-containing protein</fullName>
    </recommendedName>
</protein>
<dbReference type="GO" id="GO:0003676">
    <property type="term" value="F:nucleic acid binding"/>
    <property type="evidence" value="ECO:0007669"/>
    <property type="project" value="InterPro"/>
</dbReference>
<dbReference type="Gene3D" id="3.30.420.10">
    <property type="entry name" value="Ribonuclease H-like superfamily/Ribonuclease H"/>
    <property type="match status" value="1"/>
</dbReference>
<name>A0A0F9FP80_9ZZZZ</name>
<sequence length="172" mass="19147">MRAIEKLSILDFEASSLSENSWPIEVGISRVEGDLVQTWSTLIQPDQEWDLSDWSSQSARVHQISMSSLQNAPAASRVAKDILTKSSDCVLVSDAPVFERRWLSRLLETAGFSSIPEIADFDAVSFALFDGLALDLLYEKLERTRVPHRAGPDSARLASGWLRAKNVNARSR</sequence>
<comment type="caution">
    <text evidence="1">The sequence shown here is derived from an EMBL/GenBank/DDBJ whole genome shotgun (WGS) entry which is preliminary data.</text>
</comment>
<reference evidence="1" key="1">
    <citation type="journal article" date="2015" name="Nature">
        <title>Complex archaea that bridge the gap between prokaryotes and eukaryotes.</title>
        <authorList>
            <person name="Spang A."/>
            <person name="Saw J.H."/>
            <person name="Jorgensen S.L."/>
            <person name="Zaremba-Niedzwiedzka K."/>
            <person name="Martijn J."/>
            <person name="Lind A.E."/>
            <person name="van Eijk R."/>
            <person name="Schleper C."/>
            <person name="Guy L."/>
            <person name="Ettema T.J."/>
        </authorList>
    </citation>
    <scope>NUCLEOTIDE SEQUENCE</scope>
</reference>
<dbReference type="AlphaFoldDB" id="A0A0F9FP80"/>
<dbReference type="InterPro" id="IPR012337">
    <property type="entry name" value="RNaseH-like_sf"/>
</dbReference>
<accession>A0A0F9FP80</accession>
<dbReference type="EMBL" id="LAZR01020612">
    <property type="protein sequence ID" value="KKL88269.1"/>
    <property type="molecule type" value="Genomic_DNA"/>
</dbReference>
<dbReference type="InterPro" id="IPR036397">
    <property type="entry name" value="RNaseH_sf"/>
</dbReference>
<organism evidence="1">
    <name type="scientific">marine sediment metagenome</name>
    <dbReference type="NCBI Taxonomy" id="412755"/>
    <lineage>
        <taxon>unclassified sequences</taxon>
        <taxon>metagenomes</taxon>
        <taxon>ecological metagenomes</taxon>
    </lineage>
</organism>
<proteinExistence type="predicted"/>
<evidence type="ECO:0008006" key="2">
    <source>
        <dbReference type="Google" id="ProtNLM"/>
    </source>
</evidence>
<dbReference type="SUPFAM" id="SSF53098">
    <property type="entry name" value="Ribonuclease H-like"/>
    <property type="match status" value="1"/>
</dbReference>
<gene>
    <name evidence="1" type="ORF">LCGC14_1926420</name>
</gene>